<dbReference type="Pfam" id="PF10647">
    <property type="entry name" value="Gmad1"/>
    <property type="match status" value="1"/>
</dbReference>
<dbReference type="SUPFAM" id="SSF63825">
    <property type="entry name" value="YWTD domain"/>
    <property type="match status" value="1"/>
</dbReference>
<evidence type="ECO:0000256" key="1">
    <source>
        <dbReference type="SAM" id="MobiDB-lite"/>
    </source>
</evidence>
<organism evidence="6 8">
    <name type="scientific">Glycomyces lechevalierae</name>
    <dbReference type="NCBI Taxonomy" id="256034"/>
    <lineage>
        <taxon>Bacteria</taxon>
        <taxon>Bacillati</taxon>
        <taxon>Actinomycetota</taxon>
        <taxon>Actinomycetes</taxon>
        <taxon>Glycomycetales</taxon>
        <taxon>Glycomycetaceae</taxon>
        <taxon>Glycomyces</taxon>
    </lineage>
</organism>
<dbReference type="RefSeq" id="WP_270122689.1">
    <property type="nucleotide sequence ID" value="NZ_BAAAOM010000005.1"/>
</dbReference>
<reference evidence="6" key="1">
    <citation type="submission" date="2022-12" db="EMBL/GenBank/DDBJ databases">
        <title>Gycomyces niveus sp.nov., a novel actinomycete isolated from soil in Shouguang.</title>
        <authorList>
            <person name="Yang X."/>
        </authorList>
    </citation>
    <scope>NUCLEOTIDE SEQUENCE</scope>
    <source>
        <strain evidence="6">DSM 44724</strain>
    </source>
</reference>
<protein>
    <submittedName>
        <fullName evidence="6">GerMN domain-containing protein</fullName>
    </submittedName>
</protein>
<feature type="region of interest" description="Disordered" evidence="1">
    <location>
        <begin position="36"/>
        <end position="87"/>
    </location>
</feature>
<sequence length="578" mass="61678">MRRRTSLAAAAAFSAAWALTACGIPTDRAPEVVGDAPTDFDSSSSANPTVFKPTTSAEETVENFLKASSGDPDSRDDRLNAFTASGDQPFSAPSDGIRLVSALDVTVRDSEDFHSATVKVTGSVVGTYQPDGSVRMNPTASAYDETFTLQRDDIDELWKMNTLPKQVALDYEYFTDAYEQSPMYFQAGQAELLVPDLRWVYKDLDTETRQRLLFSWLSSGPADDFAEMSASNAIPDGTVGKISISNDDDSVQVDLSPSETIEQETANAIAAQIVWSLGLDGAFTLTTDGDVREEGEAAQWRSWNAIPPSLPETAYFIANNTVWEYSADQTVTQNSAEHPWVGYKANGLRQLAVGPSQKVAAIVGGSGGDVLQTGASTSTMRDVADVSGALADPQWLDAGSLLVIDDGVPTLVIPSTGAAQPLGVGENVTAMALAADGRRLAFVEDGHAWVAPLGLDADGNLTVGDPRRIGLDIENVADVAWSSENYLWVVGERGDDELFRIAIDNSRTVPQEGTGTFPTIMQIAANPADPARPNADRGEPVIIVANSTLYRVFTASLDPVTNGDEPVNGTAPFTVLYQ</sequence>
<feature type="compositionally biased region" description="Polar residues" evidence="1">
    <location>
        <begin position="40"/>
        <end position="58"/>
    </location>
</feature>
<evidence type="ECO:0000259" key="4">
    <source>
        <dbReference type="Pfam" id="PF10647"/>
    </source>
</evidence>
<feature type="domain" description="GerMN" evidence="3">
    <location>
        <begin position="183"/>
        <end position="278"/>
    </location>
</feature>
<name>A0A9X3PMD5_9ACTN</name>
<keyword evidence="2" id="KW-0732">Signal</keyword>
<feature type="domain" description="Lipoprotein LpqB N-terminal" evidence="5">
    <location>
        <begin position="54"/>
        <end position="174"/>
    </location>
</feature>
<dbReference type="InterPro" id="IPR019606">
    <property type="entry name" value="GerMN"/>
</dbReference>
<evidence type="ECO:0000256" key="2">
    <source>
        <dbReference type="SAM" id="SignalP"/>
    </source>
</evidence>
<keyword evidence="9" id="KW-1185">Reference proteome</keyword>
<feature type="signal peptide" evidence="2">
    <location>
        <begin position="1"/>
        <end position="23"/>
    </location>
</feature>
<dbReference type="Pfam" id="PF10646">
    <property type="entry name" value="Germane"/>
    <property type="match status" value="1"/>
</dbReference>
<feature type="domain" description="Lipoprotein LpqB C-terminal" evidence="4">
    <location>
        <begin position="340"/>
        <end position="527"/>
    </location>
</feature>
<evidence type="ECO:0000259" key="3">
    <source>
        <dbReference type="Pfam" id="PF10646"/>
    </source>
</evidence>
<accession>A0A9X3PMD5</accession>
<evidence type="ECO:0000313" key="8">
    <source>
        <dbReference type="Proteomes" id="UP001145799"/>
    </source>
</evidence>
<evidence type="ECO:0000313" key="9">
    <source>
        <dbReference type="Proteomes" id="UP001183604"/>
    </source>
</evidence>
<evidence type="ECO:0000313" key="7">
    <source>
        <dbReference type="EMBL" id="MDR7338303.1"/>
    </source>
</evidence>
<gene>
    <name evidence="7" type="ORF">J2S69_002022</name>
    <name evidence="6" type="ORF">O2L01_14605</name>
</gene>
<dbReference type="EMBL" id="JAPZVQ010000008">
    <property type="protein sequence ID" value="MDA1386223.1"/>
    <property type="molecule type" value="Genomic_DNA"/>
</dbReference>
<dbReference type="Proteomes" id="UP001145799">
    <property type="component" value="Unassembled WGS sequence"/>
</dbReference>
<reference evidence="7 9" key="2">
    <citation type="submission" date="2023-07" db="EMBL/GenBank/DDBJ databases">
        <title>Sequencing the genomes of 1000 actinobacteria strains.</title>
        <authorList>
            <person name="Klenk H.-P."/>
        </authorList>
    </citation>
    <scope>NUCLEOTIDE SEQUENCE [LARGE SCALE GENOMIC DNA]</scope>
    <source>
        <strain evidence="7 9">DSM 44724</strain>
    </source>
</reference>
<dbReference type="Pfam" id="PF25976">
    <property type="entry name" value="LpqB_N"/>
    <property type="match status" value="1"/>
</dbReference>
<evidence type="ECO:0000313" key="6">
    <source>
        <dbReference type="EMBL" id="MDA1386223.1"/>
    </source>
</evidence>
<dbReference type="AlphaFoldDB" id="A0A9X3PMD5"/>
<proteinExistence type="predicted"/>
<dbReference type="PROSITE" id="PS51257">
    <property type="entry name" value="PROKAR_LIPOPROTEIN"/>
    <property type="match status" value="1"/>
</dbReference>
<dbReference type="InterPro" id="IPR059026">
    <property type="entry name" value="LpqB_N"/>
</dbReference>
<evidence type="ECO:0000259" key="5">
    <source>
        <dbReference type="Pfam" id="PF25976"/>
    </source>
</evidence>
<dbReference type="Proteomes" id="UP001183604">
    <property type="component" value="Unassembled WGS sequence"/>
</dbReference>
<dbReference type="EMBL" id="JAVDYD010000001">
    <property type="protein sequence ID" value="MDR7338303.1"/>
    <property type="molecule type" value="Genomic_DNA"/>
</dbReference>
<dbReference type="InterPro" id="IPR018910">
    <property type="entry name" value="LpqB_C"/>
</dbReference>
<comment type="caution">
    <text evidence="6">The sequence shown here is derived from an EMBL/GenBank/DDBJ whole genome shotgun (WGS) entry which is preliminary data.</text>
</comment>
<feature type="chain" id="PRO_5040870055" evidence="2">
    <location>
        <begin position="24"/>
        <end position="578"/>
    </location>
</feature>